<keyword evidence="2" id="KW-1185">Reference proteome</keyword>
<evidence type="ECO:0000313" key="2">
    <source>
        <dbReference type="Proteomes" id="UP000298615"/>
    </source>
</evidence>
<organism evidence="1 2">
    <name type="scientific">Vagococcus zengguangii</name>
    <dbReference type="NCBI Taxonomy" id="2571750"/>
    <lineage>
        <taxon>Bacteria</taxon>
        <taxon>Bacillati</taxon>
        <taxon>Bacillota</taxon>
        <taxon>Bacilli</taxon>
        <taxon>Lactobacillales</taxon>
        <taxon>Enterococcaceae</taxon>
        <taxon>Vagococcus</taxon>
    </lineage>
</organism>
<sequence length="88" mass="9805">MSTTKSKISKKLTTLVLVLKTGLTLIIIATLYALIAQKYSSVLLGIVCTTAWGIVLKKFMVIKKEYETVLTQTLTNFTPNSDEQHLKD</sequence>
<protein>
    <submittedName>
        <fullName evidence="1">Uncharacterized protein</fullName>
    </submittedName>
</protein>
<gene>
    <name evidence="1" type="ORF">FA707_10330</name>
</gene>
<accession>A0A4D7CZZ9</accession>
<dbReference type="AlphaFoldDB" id="A0A4D7CZZ9"/>
<reference evidence="1 2" key="1">
    <citation type="submission" date="2019-04" db="EMBL/GenBank/DDBJ databases">
        <title>Vagococcus sp. nov., isolated from faeces of yaks (Bos grunniens).</title>
        <authorList>
            <person name="Ge Y."/>
        </authorList>
    </citation>
    <scope>NUCLEOTIDE SEQUENCE [LARGE SCALE GENOMIC DNA]</scope>
    <source>
        <strain evidence="1 2">MN-17</strain>
    </source>
</reference>
<dbReference type="KEGG" id="vao:FA707_10330"/>
<name>A0A4D7CZZ9_9ENTE</name>
<dbReference type="RefSeq" id="WP_136954112.1">
    <property type="nucleotide sequence ID" value="NZ_CP039712.1"/>
</dbReference>
<dbReference type="Proteomes" id="UP000298615">
    <property type="component" value="Chromosome"/>
</dbReference>
<dbReference type="EMBL" id="CP039712">
    <property type="protein sequence ID" value="QCI87290.1"/>
    <property type="molecule type" value="Genomic_DNA"/>
</dbReference>
<proteinExistence type="predicted"/>
<evidence type="ECO:0000313" key="1">
    <source>
        <dbReference type="EMBL" id="QCI87290.1"/>
    </source>
</evidence>